<keyword evidence="7" id="KW-0808">Transferase</keyword>
<dbReference type="InterPro" id="IPR013750">
    <property type="entry name" value="GHMP_kinase_C_dom"/>
</dbReference>
<evidence type="ECO:0000256" key="15">
    <source>
        <dbReference type="ARBA" id="ARBA00055336"/>
    </source>
</evidence>
<dbReference type="SUPFAM" id="SSF54211">
    <property type="entry name" value="Ribosomal protein S5 domain 2-like"/>
    <property type="match status" value="1"/>
</dbReference>
<sequence>MAERGEARAGAPGGGAEALAREAQRLFLRTFPGLEPCVAVAAPGRVNLIGEHTDYNRGLVLPMALPMVTVVVGCKSEDGVISLLTTAMEADEPRCLEFPVPSKVNPLNPGVPRWANYVKGIIQHYRARPLTGFKAVIASDVPLGGGLSSSASLEVAMYTFLQQICPDDGDLVAKAQTCQKAEHTFASVPCGIMDQFISVMGRKDHALLIDCRSLEVTPVPLTDPNLVVLITNSNVRHTLSGSEYSTRRSQCEAAAKALGKESLRCATMADLEALKASLDAEVYRRARHVITEIKRTTEAAEALKTGNYGQFGKLMVESHCSLRDDYDVSCQELDELVVAAMDGEGVFGSRMTGGGFGGCTVTLVETTAVEKTMQRIKDRYRGTATFYITKPSPGAYVMKLSGF</sequence>
<evidence type="ECO:0000259" key="16">
    <source>
        <dbReference type="Pfam" id="PF00288"/>
    </source>
</evidence>
<dbReference type="PANTHER" id="PTHR10457:SF7">
    <property type="entry name" value="GALACTOKINASE-RELATED"/>
    <property type="match status" value="1"/>
</dbReference>
<dbReference type="Gene3D" id="3.30.230.10">
    <property type="match status" value="1"/>
</dbReference>
<comment type="catalytic activity">
    <reaction evidence="14">
        <text>alpha-D-galactose + ATP = alpha-D-galactose 1-phosphate + ADP + H(+)</text>
        <dbReference type="Rhea" id="RHEA:13553"/>
        <dbReference type="ChEBI" id="CHEBI:15378"/>
        <dbReference type="ChEBI" id="CHEBI:28061"/>
        <dbReference type="ChEBI" id="CHEBI:30616"/>
        <dbReference type="ChEBI" id="CHEBI:58336"/>
        <dbReference type="ChEBI" id="CHEBI:456216"/>
        <dbReference type="EC" id="2.7.1.6"/>
    </reaction>
    <physiologicalReaction direction="left-to-right" evidence="14">
        <dbReference type="Rhea" id="RHEA:13554"/>
    </physiologicalReaction>
</comment>
<evidence type="ECO:0000259" key="17">
    <source>
        <dbReference type="Pfam" id="PF08544"/>
    </source>
</evidence>
<evidence type="ECO:0000259" key="18">
    <source>
        <dbReference type="Pfam" id="PF10509"/>
    </source>
</evidence>
<dbReference type="GO" id="GO:0033499">
    <property type="term" value="P:galactose catabolic process via UDP-galactose, Leloir pathway"/>
    <property type="evidence" value="ECO:0007669"/>
    <property type="project" value="UniProtKB-ARBA"/>
</dbReference>
<accession>V9KTD4</accession>
<feature type="domain" description="Galactokinase N-terminal" evidence="18">
    <location>
        <begin position="27"/>
        <end position="73"/>
    </location>
</feature>
<dbReference type="NCBIfam" id="TIGR00131">
    <property type="entry name" value="gal_kin"/>
    <property type="match status" value="1"/>
</dbReference>
<feature type="domain" description="GHMP kinase N-terminal" evidence="16">
    <location>
        <begin position="116"/>
        <end position="202"/>
    </location>
</feature>
<comment type="function">
    <text evidence="15">Catalyzes the transfer of a phosphate from ATP to alpha-D-galactose and participates in the first committed step in the catabolism of galactose.</text>
</comment>
<dbReference type="PRINTS" id="PR00959">
    <property type="entry name" value="MEVGALKINASE"/>
</dbReference>
<evidence type="ECO:0000256" key="12">
    <source>
        <dbReference type="ARBA" id="ARBA00023277"/>
    </source>
</evidence>
<comment type="subunit">
    <text evidence="3">Homodimer.</text>
</comment>
<evidence type="ECO:0000256" key="2">
    <source>
        <dbReference type="ARBA" id="ARBA00006566"/>
    </source>
</evidence>
<evidence type="ECO:0000256" key="9">
    <source>
        <dbReference type="ARBA" id="ARBA00022777"/>
    </source>
</evidence>
<dbReference type="PRINTS" id="PR00473">
    <property type="entry name" value="GALCTOKINASE"/>
</dbReference>
<evidence type="ECO:0000256" key="11">
    <source>
        <dbReference type="ARBA" id="ARBA00023144"/>
    </source>
</evidence>
<evidence type="ECO:0000256" key="4">
    <source>
        <dbReference type="ARBA" id="ARBA00012315"/>
    </source>
</evidence>
<dbReference type="GO" id="GO:0004335">
    <property type="term" value="F:galactokinase activity"/>
    <property type="evidence" value="ECO:0007669"/>
    <property type="project" value="UniProtKB-EC"/>
</dbReference>
<keyword evidence="12" id="KW-0119">Carbohydrate metabolism</keyword>
<evidence type="ECO:0000256" key="1">
    <source>
        <dbReference type="ARBA" id="ARBA00004947"/>
    </source>
</evidence>
<dbReference type="EMBL" id="JW868936">
    <property type="protein sequence ID" value="AFP01454.1"/>
    <property type="molecule type" value="mRNA"/>
</dbReference>
<evidence type="ECO:0000256" key="10">
    <source>
        <dbReference type="ARBA" id="ARBA00022840"/>
    </source>
</evidence>
<dbReference type="InterPro" id="IPR019741">
    <property type="entry name" value="Galactokinase_CS"/>
</dbReference>
<dbReference type="Pfam" id="PF00288">
    <property type="entry name" value="GHMP_kinases_N"/>
    <property type="match status" value="1"/>
</dbReference>
<keyword evidence="11" id="KW-0299">Galactose metabolism</keyword>
<dbReference type="InterPro" id="IPR006203">
    <property type="entry name" value="GHMP_knse_ATP-bd_CS"/>
</dbReference>
<dbReference type="PROSITE" id="PS00106">
    <property type="entry name" value="GALACTOKINASE"/>
    <property type="match status" value="1"/>
</dbReference>
<dbReference type="SUPFAM" id="SSF55060">
    <property type="entry name" value="GHMP Kinase, C-terminal domain"/>
    <property type="match status" value="1"/>
</dbReference>
<dbReference type="InterPro" id="IPR006204">
    <property type="entry name" value="GHMP_kinase_N_dom"/>
</dbReference>
<organism evidence="19">
    <name type="scientific">Callorhinchus milii</name>
    <name type="common">Ghost shark</name>
    <dbReference type="NCBI Taxonomy" id="7868"/>
    <lineage>
        <taxon>Eukaryota</taxon>
        <taxon>Metazoa</taxon>
        <taxon>Chordata</taxon>
        <taxon>Craniata</taxon>
        <taxon>Vertebrata</taxon>
        <taxon>Chondrichthyes</taxon>
        <taxon>Holocephali</taxon>
        <taxon>Chimaeriformes</taxon>
        <taxon>Callorhinchidae</taxon>
        <taxon>Callorhinchus</taxon>
    </lineage>
</organism>
<feature type="domain" description="GHMP kinase C-terminal" evidence="17">
    <location>
        <begin position="299"/>
        <end position="380"/>
    </location>
</feature>
<dbReference type="PROSITE" id="PS00627">
    <property type="entry name" value="GHMP_KINASES_ATP"/>
    <property type="match status" value="1"/>
</dbReference>
<name>V9KTD4_CALMI</name>
<dbReference type="InterPro" id="IPR036554">
    <property type="entry name" value="GHMP_kinase_C_sf"/>
</dbReference>
<evidence type="ECO:0000256" key="5">
    <source>
        <dbReference type="ARBA" id="ARBA00019487"/>
    </source>
</evidence>
<evidence type="ECO:0000313" key="19">
    <source>
        <dbReference type="EMBL" id="AFP01454.1"/>
    </source>
</evidence>
<evidence type="ECO:0000256" key="3">
    <source>
        <dbReference type="ARBA" id="ARBA00011738"/>
    </source>
</evidence>
<dbReference type="Gene3D" id="3.30.70.890">
    <property type="entry name" value="GHMP kinase, C-terminal domain"/>
    <property type="match status" value="1"/>
</dbReference>
<reference evidence="19" key="1">
    <citation type="journal article" date="2014" name="Nature">
        <title>Elephant shark genome provides unique insights into gnathostome evolution.</title>
        <authorList>
            <consortium name="International Elephant Shark Genome Sequencing Consortium"/>
            <person name="Venkatesh B."/>
            <person name="Lee A.P."/>
            <person name="Ravi V."/>
            <person name="Maurya A.K."/>
            <person name="Lian M.M."/>
            <person name="Swann J.B."/>
            <person name="Ohta Y."/>
            <person name="Flajnik M.F."/>
            <person name="Sutoh Y."/>
            <person name="Kasahara M."/>
            <person name="Hoon S."/>
            <person name="Gangu V."/>
            <person name="Roy S.W."/>
            <person name="Irimia M."/>
            <person name="Korzh V."/>
            <person name="Kondrychyn I."/>
            <person name="Lim Z.W."/>
            <person name="Tay B.H."/>
            <person name="Tohari S."/>
            <person name="Kong K.W."/>
            <person name="Ho S."/>
            <person name="Lorente-Galdos B."/>
            <person name="Quilez J."/>
            <person name="Marques-Bonet T."/>
            <person name="Raney B.J."/>
            <person name="Ingham P.W."/>
            <person name="Tay A."/>
            <person name="Hillier L.W."/>
            <person name="Minx P."/>
            <person name="Boehm T."/>
            <person name="Wilson R.K."/>
            <person name="Brenner S."/>
            <person name="Warren W.C."/>
        </authorList>
    </citation>
    <scope>NUCLEOTIDE SEQUENCE</scope>
    <source>
        <tissue evidence="19">Testis</tissue>
    </source>
</reference>
<dbReference type="InterPro" id="IPR006206">
    <property type="entry name" value="Mevalonate/galactokinase"/>
</dbReference>
<dbReference type="PANTHER" id="PTHR10457">
    <property type="entry name" value="MEVALONATE KINASE/GALACTOKINASE"/>
    <property type="match status" value="1"/>
</dbReference>
<dbReference type="InterPro" id="IPR000705">
    <property type="entry name" value="Galactokinase"/>
</dbReference>
<keyword evidence="10" id="KW-0067">ATP-binding</keyword>
<dbReference type="InterPro" id="IPR019539">
    <property type="entry name" value="GalKase_N"/>
</dbReference>
<dbReference type="InterPro" id="IPR020568">
    <property type="entry name" value="Ribosomal_Su5_D2-typ_SF"/>
</dbReference>
<keyword evidence="6" id="KW-0597">Phosphoprotein</keyword>
<comment type="similarity">
    <text evidence="2">Belongs to the GHMP kinase family. GalK subfamily.</text>
</comment>
<dbReference type="InterPro" id="IPR014721">
    <property type="entry name" value="Ribsml_uS5_D2-typ_fold_subgr"/>
</dbReference>
<evidence type="ECO:0000256" key="8">
    <source>
        <dbReference type="ARBA" id="ARBA00022741"/>
    </source>
</evidence>
<dbReference type="GO" id="GO:0005829">
    <property type="term" value="C:cytosol"/>
    <property type="evidence" value="ECO:0007669"/>
    <property type="project" value="TreeGrafter"/>
</dbReference>
<dbReference type="FunFam" id="3.30.230.10:FF:000040">
    <property type="entry name" value="Galactokinase 1"/>
    <property type="match status" value="1"/>
</dbReference>
<dbReference type="PIRSF" id="PIRSF000530">
    <property type="entry name" value="Galactokinase"/>
    <property type="match status" value="1"/>
</dbReference>
<dbReference type="Pfam" id="PF08544">
    <property type="entry name" value="GHMP_kinases_C"/>
    <property type="match status" value="1"/>
</dbReference>
<proteinExistence type="evidence at transcript level"/>
<dbReference type="EC" id="2.7.1.6" evidence="4"/>
<dbReference type="AlphaFoldDB" id="V9KTD4"/>
<dbReference type="GO" id="GO:0005524">
    <property type="term" value="F:ATP binding"/>
    <property type="evidence" value="ECO:0007669"/>
    <property type="project" value="UniProtKB-KW"/>
</dbReference>
<dbReference type="Pfam" id="PF10509">
    <property type="entry name" value="GalKase_gal_bdg"/>
    <property type="match status" value="1"/>
</dbReference>
<evidence type="ECO:0000256" key="13">
    <source>
        <dbReference type="ARBA" id="ARBA00029590"/>
    </source>
</evidence>
<evidence type="ECO:0000256" key="6">
    <source>
        <dbReference type="ARBA" id="ARBA00022553"/>
    </source>
</evidence>
<keyword evidence="8" id="KW-0547">Nucleotide-binding</keyword>
<keyword evidence="9 19" id="KW-0418">Kinase</keyword>
<evidence type="ECO:0000256" key="14">
    <source>
        <dbReference type="ARBA" id="ARBA00049538"/>
    </source>
</evidence>
<comment type="pathway">
    <text evidence="1">Carbohydrate metabolism; galactose metabolism.</text>
</comment>
<protein>
    <recommendedName>
        <fullName evidence="5">Galactokinase</fullName>
        <ecNumber evidence="4">2.7.1.6</ecNumber>
    </recommendedName>
    <alternativeName>
        <fullName evidence="13">Galactose kinase</fullName>
    </alternativeName>
</protein>
<evidence type="ECO:0000256" key="7">
    <source>
        <dbReference type="ARBA" id="ARBA00022679"/>
    </source>
</evidence>
<dbReference type="FunFam" id="3.30.70.890:FF:000007">
    <property type="entry name" value="Galactokinase 1"/>
    <property type="match status" value="1"/>
</dbReference>